<dbReference type="HAMAP" id="MF_00200">
    <property type="entry name" value="RTC"/>
    <property type="match status" value="1"/>
</dbReference>
<evidence type="ECO:0000256" key="2">
    <source>
        <dbReference type="ARBA" id="ARBA00022598"/>
    </source>
</evidence>
<dbReference type="RefSeq" id="WP_071900907.1">
    <property type="nucleotide sequence ID" value="NZ_MPIN01000006.1"/>
</dbReference>
<dbReference type="InterPro" id="IPR000228">
    <property type="entry name" value="RNA3'_term_phos_cyc"/>
</dbReference>
<feature type="domain" description="RNA 3'-terminal phosphate cyclase" evidence="7">
    <location>
        <begin position="9"/>
        <end position="324"/>
    </location>
</feature>
<dbReference type="InterPro" id="IPR013792">
    <property type="entry name" value="RNA3'P_cycl/enolpyr_Trfase_a/b"/>
</dbReference>
<evidence type="ECO:0000313" key="10">
    <source>
        <dbReference type="Proteomes" id="UP000182229"/>
    </source>
</evidence>
<dbReference type="NCBIfam" id="NF003246">
    <property type="entry name" value="PRK04204.1-2"/>
    <property type="match status" value="1"/>
</dbReference>
<keyword evidence="5" id="KW-0067">ATP-binding</keyword>
<dbReference type="InterPro" id="IPR036553">
    <property type="entry name" value="RPTC_insert"/>
</dbReference>
<organism evidence="9 10">
    <name type="scientific">Cystobacter ferrugineus</name>
    <dbReference type="NCBI Taxonomy" id="83449"/>
    <lineage>
        <taxon>Bacteria</taxon>
        <taxon>Pseudomonadati</taxon>
        <taxon>Myxococcota</taxon>
        <taxon>Myxococcia</taxon>
        <taxon>Myxococcales</taxon>
        <taxon>Cystobacterineae</taxon>
        <taxon>Archangiaceae</taxon>
        <taxon>Cystobacter</taxon>
    </lineage>
</organism>
<feature type="active site" description="Tele-AMP-histidine intermediate" evidence="5">
    <location>
        <position position="306"/>
    </location>
</feature>
<reference evidence="10" key="1">
    <citation type="submission" date="2016-11" db="EMBL/GenBank/DDBJ databases">
        <authorList>
            <person name="Shukria A."/>
            <person name="Stevens D.C."/>
        </authorList>
    </citation>
    <scope>NUCLEOTIDE SEQUENCE [LARGE SCALE GENOMIC DNA]</scope>
    <source>
        <strain evidence="10">Cbfe23</strain>
    </source>
</reference>
<comment type="function">
    <text evidence="5">Catalyzes the conversion of 3'-phosphate to a 2',3'-cyclic phosphodiester at the end of RNA. The mechanism of action of the enzyme occurs in 3 steps: (A) adenylation of the enzyme by ATP; (B) transfer of adenylate to an RNA-N3'P to produce RNA-N3'PP5'A; (C) and attack of the adjacent 2'-hydroxyl on the 3'-phosphorus in the diester linkage to produce the cyclic end product. The biological role of this enzyme is unknown but it is likely to function in some aspects of cellular RNA processing.</text>
</comment>
<evidence type="ECO:0000256" key="4">
    <source>
        <dbReference type="ARBA" id="ARBA00024481"/>
    </source>
</evidence>
<evidence type="ECO:0000256" key="1">
    <source>
        <dbReference type="ARBA" id="ARBA00009206"/>
    </source>
</evidence>
<sequence>MVRIDGSKGEGGGQVLRTSLALALVTGTPFQMVNIRAGRSKPGLLRQHLTSVKAAAAVGDAEVEGAELHSRELTFRPRSVKPGDYHFAVGTAGSATLVLQTVLPALLSASGPSTLVLEGGTHNPAAPPFDFLAKAYLPLVRRMGPGVEATLERPGFFPAGGGKFHVSVQPAPLMPLHLLERGNVVRRQATAMFSQVPFDVAKRELETVGRKLGWSAEERRVEELKRAPGPGNVLSLEVESEHVTEVFTGFGERGVPAETVASAVSEEARVYLEAGVPVGHHLCDQLMLLLALARGGSFRTLPLDGHARTQLETFAHFLDVKLSVKELSASVFEVGVGQASV</sequence>
<evidence type="ECO:0000259" key="8">
    <source>
        <dbReference type="Pfam" id="PF05189"/>
    </source>
</evidence>
<name>A0A1L9B836_9BACT</name>
<proteinExistence type="inferred from homology"/>
<dbReference type="GO" id="GO:0003963">
    <property type="term" value="F:RNA-3'-phosphate cyclase activity"/>
    <property type="evidence" value="ECO:0007669"/>
    <property type="project" value="UniProtKB-UniRule"/>
</dbReference>
<dbReference type="STRING" id="83449.BON30_25080"/>
<comment type="catalytic activity">
    <reaction evidence="4 5">
        <text>a 3'-end 3'-phospho-ribonucleotide-RNA + ATP = a 3'-end 2',3'-cyclophospho-ribonucleotide-RNA + AMP + diphosphate</text>
        <dbReference type="Rhea" id="RHEA:23976"/>
        <dbReference type="Rhea" id="RHEA-COMP:10463"/>
        <dbReference type="Rhea" id="RHEA-COMP:10464"/>
        <dbReference type="ChEBI" id="CHEBI:30616"/>
        <dbReference type="ChEBI" id="CHEBI:33019"/>
        <dbReference type="ChEBI" id="CHEBI:83062"/>
        <dbReference type="ChEBI" id="CHEBI:83064"/>
        <dbReference type="ChEBI" id="CHEBI:456215"/>
        <dbReference type="EC" id="6.5.1.4"/>
    </reaction>
</comment>
<comment type="caution">
    <text evidence="9">The sequence shown here is derived from an EMBL/GenBank/DDBJ whole genome shotgun (WGS) entry which is preliminary data.</text>
</comment>
<dbReference type="AlphaFoldDB" id="A0A1L9B836"/>
<dbReference type="NCBIfam" id="TIGR03399">
    <property type="entry name" value="RNA_3prim_cycl"/>
    <property type="match status" value="1"/>
</dbReference>
<dbReference type="Gene3D" id="3.65.10.20">
    <property type="entry name" value="RNA 3'-terminal phosphate cyclase domain"/>
    <property type="match status" value="1"/>
</dbReference>
<dbReference type="SUPFAM" id="SSF55205">
    <property type="entry name" value="EPT/RTPC-like"/>
    <property type="match status" value="1"/>
</dbReference>
<dbReference type="GO" id="GO:0006396">
    <property type="term" value="P:RNA processing"/>
    <property type="evidence" value="ECO:0007669"/>
    <property type="project" value="UniProtKB-UniRule"/>
</dbReference>
<dbReference type="Gene3D" id="3.30.360.20">
    <property type="entry name" value="RNA 3'-terminal phosphate cyclase, insert domain"/>
    <property type="match status" value="1"/>
</dbReference>
<keyword evidence="2 5" id="KW-0436">Ligase</keyword>
<dbReference type="Proteomes" id="UP000182229">
    <property type="component" value="Unassembled WGS sequence"/>
</dbReference>
<dbReference type="PANTHER" id="PTHR11096">
    <property type="entry name" value="RNA 3' TERMINAL PHOSPHATE CYCLASE"/>
    <property type="match status" value="1"/>
</dbReference>
<feature type="binding site" evidence="5">
    <location>
        <position position="100"/>
    </location>
    <ligand>
        <name>ATP</name>
        <dbReference type="ChEBI" id="CHEBI:30616"/>
    </ligand>
</feature>
<reference evidence="9 10" key="2">
    <citation type="submission" date="2016-12" db="EMBL/GenBank/DDBJ databases">
        <title>Draft Genome Sequence of Cystobacter ferrugineus Strain Cbfe23.</title>
        <authorList>
            <person name="Akbar S."/>
            <person name="Dowd S.E."/>
            <person name="Stevens D.C."/>
        </authorList>
    </citation>
    <scope>NUCLEOTIDE SEQUENCE [LARGE SCALE GENOMIC DNA]</scope>
    <source>
        <strain evidence="9 10">Cbfe23</strain>
    </source>
</reference>
<dbReference type="SUPFAM" id="SSF52913">
    <property type="entry name" value="RNA 3'-terminal phosphate cyclase, RPTC, insert domain"/>
    <property type="match status" value="1"/>
</dbReference>
<dbReference type="InterPro" id="IPR017770">
    <property type="entry name" value="RNA3'_term_phos_cyc_type_1"/>
</dbReference>
<keyword evidence="10" id="KW-1185">Reference proteome</keyword>
<gene>
    <name evidence="5" type="primary">rtcA</name>
    <name evidence="9" type="ORF">BON30_25080</name>
</gene>
<keyword evidence="3 5" id="KW-0547">Nucleotide-binding</keyword>
<feature type="binding site" evidence="5">
    <location>
        <begin position="281"/>
        <end position="285"/>
    </location>
    <ligand>
        <name>ATP</name>
        <dbReference type="ChEBI" id="CHEBI:30616"/>
    </ligand>
</feature>
<evidence type="ECO:0000256" key="3">
    <source>
        <dbReference type="ARBA" id="ARBA00022741"/>
    </source>
</evidence>
<dbReference type="EMBL" id="MPIN01000006">
    <property type="protein sequence ID" value="OJH38401.1"/>
    <property type="molecule type" value="Genomic_DNA"/>
</dbReference>
<feature type="domain" description="RNA 3'-terminal phosphate cyclase insert" evidence="8">
    <location>
        <begin position="179"/>
        <end position="272"/>
    </location>
</feature>
<dbReference type="GO" id="GO:0005737">
    <property type="term" value="C:cytoplasm"/>
    <property type="evidence" value="ECO:0007669"/>
    <property type="project" value="UniProtKB-SubCell"/>
</dbReference>
<dbReference type="PANTHER" id="PTHR11096:SF0">
    <property type="entry name" value="RNA 3'-TERMINAL PHOSPHATE CYCLASE"/>
    <property type="match status" value="1"/>
</dbReference>
<dbReference type="EC" id="6.5.1.4" evidence="5 6"/>
<dbReference type="Pfam" id="PF05189">
    <property type="entry name" value="RTC_insert"/>
    <property type="match status" value="1"/>
</dbReference>
<dbReference type="PIRSF" id="PIRSF005378">
    <property type="entry name" value="RNA3'_term_phos_cycl_euk"/>
    <property type="match status" value="1"/>
</dbReference>
<dbReference type="Pfam" id="PF01137">
    <property type="entry name" value="RTC"/>
    <property type="match status" value="1"/>
</dbReference>
<protein>
    <recommendedName>
        <fullName evidence="5 6">RNA 3'-terminal phosphate cyclase</fullName>
        <shortName evidence="5">RNA cyclase</shortName>
        <shortName evidence="5">RNA-3'-phosphate cyclase</shortName>
        <ecNumber evidence="5 6">6.5.1.4</ecNumber>
    </recommendedName>
</protein>
<evidence type="ECO:0000259" key="7">
    <source>
        <dbReference type="Pfam" id="PF01137"/>
    </source>
</evidence>
<dbReference type="InterPro" id="IPR037136">
    <property type="entry name" value="RNA3'_phos_cyclase_dom_sf"/>
</dbReference>
<evidence type="ECO:0000256" key="5">
    <source>
        <dbReference type="HAMAP-Rule" id="MF_00200"/>
    </source>
</evidence>
<keyword evidence="5" id="KW-0963">Cytoplasm</keyword>
<comment type="similarity">
    <text evidence="1 5">Belongs to the RNA 3'-terminal cyclase family. Type 1 subfamily.</text>
</comment>
<accession>A0A1L9B836</accession>
<dbReference type="GO" id="GO:0005524">
    <property type="term" value="F:ATP binding"/>
    <property type="evidence" value="ECO:0007669"/>
    <property type="project" value="UniProtKB-KW"/>
</dbReference>
<evidence type="ECO:0000313" key="9">
    <source>
        <dbReference type="EMBL" id="OJH38401.1"/>
    </source>
</evidence>
<dbReference type="InterPro" id="IPR013791">
    <property type="entry name" value="RNA3'-term_phos_cycl_insert"/>
</dbReference>
<evidence type="ECO:0000256" key="6">
    <source>
        <dbReference type="NCBIfam" id="TIGR03399"/>
    </source>
</evidence>
<dbReference type="OrthoDB" id="9789235at2"/>
<dbReference type="InterPro" id="IPR023797">
    <property type="entry name" value="RNA3'_phos_cyclase_dom"/>
</dbReference>
<comment type="subcellular location">
    <subcellularLocation>
        <location evidence="5">Cytoplasm</location>
    </subcellularLocation>
</comment>